<proteinExistence type="predicted"/>
<dbReference type="OrthoDB" id="4165317at2"/>
<name>A0A1S1QTD5_9ACTN</name>
<protein>
    <submittedName>
        <fullName evidence="1">Uncharacterized protein</fullName>
    </submittedName>
</protein>
<evidence type="ECO:0000313" key="2">
    <source>
        <dbReference type="Proteomes" id="UP000179627"/>
    </source>
</evidence>
<evidence type="ECO:0000313" key="1">
    <source>
        <dbReference type="EMBL" id="OHV36312.1"/>
    </source>
</evidence>
<accession>A0A1S1QTD5</accession>
<reference evidence="2" key="1">
    <citation type="submission" date="2016-07" db="EMBL/GenBank/DDBJ databases">
        <title>Sequence Frankia sp. strain CcI1.17.</title>
        <authorList>
            <person name="Ghodhbane-Gtari F."/>
            <person name="Swanson E."/>
            <person name="Gueddou A."/>
            <person name="Morris K."/>
            <person name="Hezbri K."/>
            <person name="Ktari A."/>
            <person name="Nouioui I."/>
            <person name="Abebe-Akele F."/>
            <person name="Simpson S."/>
            <person name="Thomas K."/>
            <person name="Gtari M."/>
            <person name="Tisa L.S."/>
            <person name="Hurst S."/>
        </authorList>
    </citation>
    <scope>NUCLEOTIDE SEQUENCE [LARGE SCALE GENOMIC DNA]</scope>
    <source>
        <strain evidence="2">Cc1.17</strain>
    </source>
</reference>
<organism evidence="1 2">
    <name type="scientific">Parafrankia colletiae</name>
    <dbReference type="NCBI Taxonomy" id="573497"/>
    <lineage>
        <taxon>Bacteria</taxon>
        <taxon>Bacillati</taxon>
        <taxon>Actinomycetota</taxon>
        <taxon>Actinomycetes</taxon>
        <taxon>Frankiales</taxon>
        <taxon>Frankiaceae</taxon>
        <taxon>Parafrankia</taxon>
    </lineage>
</organism>
<comment type="caution">
    <text evidence="1">The sequence shown here is derived from an EMBL/GenBank/DDBJ whole genome shotgun (WGS) entry which is preliminary data.</text>
</comment>
<dbReference type="Proteomes" id="UP000179627">
    <property type="component" value="Unassembled WGS sequence"/>
</dbReference>
<keyword evidence="2" id="KW-1185">Reference proteome</keyword>
<dbReference type="RefSeq" id="WP_071084964.1">
    <property type="nucleotide sequence ID" value="NZ_MBLM01000117.1"/>
</dbReference>
<gene>
    <name evidence="1" type="ORF">CC117_18160</name>
</gene>
<dbReference type="AlphaFoldDB" id="A0A1S1QTD5"/>
<dbReference type="EMBL" id="MBLM01000117">
    <property type="protein sequence ID" value="OHV36312.1"/>
    <property type="molecule type" value="Genomic_DNA"/>
</dbReference>
<sequence>MAGGDPHPPDAPGDADPHAVAAGDLPRLSLPYADGLITIARVRRTPDAPVCRVSPGDPAHGQRATLVDFVAADAAQAARTAVALVRLAELTAVAVHARYAPSDTAALAVCLAGRLHDVRARRGLAGHVVVADHRPELPAMGAPAEGMGGVDAADLVCVPHLLAVHRRAGEGVRGPWGGPMGPAGVTDRAVWEIMSPDQHRAWLGGRPGPPVDVLEEHLGGLLTLAGLVRSGCAQIPSHAEVLGVLRGGPLTTEAVYRHPGLLLAVAAALGNREE</sequence>